<dbReference type="AlphaFoldDB" id="A0A1N6CQD3"/>
<feature type="domain" description="UspA" evidence="4">
    <location>
        <begin position="4"/>
        <end position="129"/>
    </location>
</feature>
<evidence type="ECO:0000313" key="5">
    <source>
        <dbReference type="EMBL" id="SIN60763.1"/>
    </source>
</evidence>
<keyword evidence="2" id="KW-0547">Nucleotide-binding</keyword>
<dbReference type="InterPro" id="IPR006016">
    <property type="entry name" value="UspA"/>
</dbReference>
<sequence length="273" mass="30283">MQHQPVLLATDLTARCDRPLDRALLLASHWNCPLHIVHVIEPKDSEKKGLVPRDISSRIRAELPETGVDVRISVQMGDICDEILKVAKQEKCRLIVTGVAHYDGLRDIFLGTPVDHLLRSAPMPVLLVKRRPLRPYANILIATDFSDCSLKALNCAARLFPDSALHLVHAYRPPYSGWLKSGSGEKDAVRETGKSMERFLAQTTISNETFERLTSTTEQGELAEILRNRIAESEADLVVLGAIGKTGTLQTSVGSNARIVLGWIRQDVLVVRQ</sequence>
<dbReference type="InterPro" id="IPR006015">
    <property type="entry name" value="Universal_stress_UspA"/>
</dbReference>
<dbReference type="PANTHER" id="PTHR46268">
    <property type="entry name" value="STRESS RESPONSE PROTEIN NHAX"/>
    <property type="match status" value="1"/>
</dbReference>
<accession>A0A1N6CQD3</accession>
<dbReference type="OrthoDB" id="5564966at2"/>
<feature type="domain" description="UspA" evidence="4">
    <location>
        <begin position="136"/>
        <end position="272"/>
    </location>
</feature>
<evidence type="ECO:0000256" key="1">
    <source>
        <dbReference type="ARBA" id="ARBA00008791"/>
    </source>
</evidence>
<dbReference type="Pfam" id="PF00582">
    <property type="entry name" value="Usp"/>
    <property type="match status" value="2"/>
</dbReference>
<dbReference type="SUPFAM" id="SSF52402">
    <property type="entry name" value="Adenine nucleotide alpha hydrolases-like"/>
    <property type="match status" value="2"/>
</dbReference>
<gene>
    <name evidence="5" type="ORF">SAMN02745824_0737</name>
</gene>
<evidence type="ECO:0000313" key="6">
    <source>
        <dbReference type="Proteomes" id="UP000185192"/>
    </source>
</evidence>
<proteinExistence type="inferred from homology"/>
<organism evidence="5 6">
    <name type="scientific">Parasphingorhabdus marina DSM 22363</name>
    <dbReference type="NCBI Taxonomy" id="1123272"/>
    <lineage>
        <taxon>Bacteria</taxon>
        <taxon>Pseudomonadati</taxon>
        <taxon>Pseudomonadota</taxon>
        <taxon>Alphaproteobacteria</taxon>
        <taxon>Sphingomonadales</taxon>
        <taxon>Sphingomonadaceae</taxon>
        <taxon>Parasphingorhabdus</taxon>
    </lineage>
</organism>
<dbReference type="RefSeq" id="WP_074203766.1">
    <property type="nucleotide sequence ID" value="NZ_FSQW01000001.1"/>
</dbReference>
<evidence type="ECO:0000256" key="2">
    <source>
        <dbReference type="ARBA" id="ARBA00022741"/>
    </source>
</evidence>
<dbReference type="GO" id="GO:0005524">
    <property type="term" value="F:ATP binding"/>
    <property type="evidence" value="ECO:0007669"/>
    <property type="project" value="UniProtKB-KW"/>
</dbReference>
<dbReference type="Proteomes" id="UP000185192">
    <property type="component" value="Unassembled WGS sequence"/>
</dbReference>
<dbReference type="STRING" id="1123272.SAMN02745824_0737"/>
<dbReference type="Gene3D" id="3.40.50.620">
    <property type="entry name" value="HUPs"/>
    <property type="match status" value="2"/>
</dbReference>
<name>A0A1N6CQD3_9SPHN</name>
<dbReference type="PANTHER" id="PTHR46268:SF27">
    <property type="entry name" value="UNIVERSAL STRESS PROTEIN RV2623"/>
    <property type="match status" value="1"/>
</dbReference>
<evidence type="ECO:0000256" key="3">
    <source>
        <dbReference type="ARBA" id="ARBA00022840"/>
    </source>
</evidence>
<dbReference type="CDD" id="cd00293">
    <property type="entry name" value="USP-like"/>
    <property type="match status" value="2"/>
</dbReference>
<protein>
    <submittedName>
        <fullName evidence="5">Nucleotide-binding universal stress protein, UspA family</fullName>
    </submittedName>
</protein>
<reference evidence="6" key="1">
    <citation type="submission" date="2016-11" db="EMBL/GenBank/DDBJ databases">
        <authorList>
            <person name="Varghese N."/>
            <person name="Submissions S."/>
        </authorList>
    </citation>
    <scope>NUCLEOTIDE SEQUENCE [LARGE SCALE GENOMIC DNA]</scope>
    <source>
        <strain evidence="6">DSM 22363</strain>
    </source>
</reference>
<keyword evidence="6" id="KW-1185">Reference proteome</keyword>
<keyword evidence="3" id="KW-0067">ATP-binding</keyword>
<comment type="similarity">
    <text evidence="1">Belongs to the universal stress protein A family.</text>
</comment>
<dbReference type="EMBL" id="FSQW01000001">
    <property type="protein sequence ID" value="SIN60763.1"/>
    <property type="molecule type" value="Genomic_DNA"/>
</dbReference>
<dbReference type="InterPro" id="IPR014729">
    <property type="entry name" value="Rossmann-like_a/b/a_fold"/>
</dbReference>
<dbReference type="PRINTS" id="PR01438">
    <property type="entry name" value="UNVRSLSTRESS"/>
</dbReference>
<evidence type="ECO:0000259" key="4">
    <source>
        <dbReference type="Pfam" id="PF00582"/>
    </source>
</evidence>